<accession>A0A2T7B470</accession>
<gene>
    <name evidence="1" type="ORF">BS411_12805</name>
</gene>
<proteinExistence type="predicted"/>
<dbReference type="OrthoDB" id="6564464at2"/>
<reference evidence="1" key="1">
    <citation type="submission" date="2016-12" db="EMBL/GenBank/DDBJ databases">
        <title>Analysis of the Molecular Diversity Among Cronobacter Species Isolated from Filth Flies Using a Pan Genomic DNA Microarray.</title>
        <authorList>
            <person name="Pava-Ripoll M."/>
            <person name="Tall B."/>
            <person name="Farber J."/>
            <person name="Fanning S."/>
            <person name="Lehner A."/>
            <person name="Stephan R."/>
            <person name="Pagotto F."/>
            <person name="Iverson C."/>
            <person name="Ziobro G."/>
            <person name="Miller A."/>
            <person name="Pearson R."/>
            <person name="Yan Q."/>
            <person name="Kim M."/>
            <person name="Jeong S."/>
            <person name="Park J."/>
            <person name="Jun S."/>
            <person name="Choi H."/>
            <person name="Chung T."/>
            <person name="Yoo Y."/>
            <person name="Park E."/>
            <person name="Hwang S."/>
            <person name="Lee B."/>
            <person name="Sathyamoorthy V."/>
            <person name="Carter L."/>
            <person name="Mammel M."/>
            <person name="Jackson S."/>
            <person name="Kothary M."/>
            <person name="Patel I."/>
            <person name="Grim C."/>
            <person name="Gopinath G."/>
            <person name="Gangiredla J."/>
            <person name="Chase H."/>
        </authorList>
    </citation>
    <scope>NUCLEOTIDE SEQUENCE [LARGE SCALE GENOMIC DNA]</scope>
    <source>
        <strain evidence="1">MOD1-Sh41s</strain>
    </source>
</reference>
<comment type="caution">
    <text evidence="1">The sequence shown here is derived from an EMBL/GenBank/DDBJ whole genome shotgun (WGS) entry which is preliminary data.</text>
</comment>
<organism evidence="1">
    <name type="scientific">Cronobacter turicensis</name>
    <dbReference type="NCBI Taxonomy" id="413502"/>
    <lineage>
        <taxon>Bacteria</taxon>
        <taxon>Pseudomonadati</taxon>
        <taxon>Pseudomonadota</taxon>
        <taxon>Gammaproteobacteria</taxon>
        <taxon>Enterobacterales</taxon>
        <taxon>Enterobacteriaceae</taxon>
        <taxon>Cronobacter</taxon>
    </lineage>
</organism>
<protein>
    <submittedName>
        <fullName evidence="1">Uncharacterized protein</fullName>
    </submittedName>
</protein>
<dbReference type="RefSeq" id="WP_007761774.1">
    <property type="nucleotide sequence ID" value="NZ_CP187984.1"/>
</dbReference>
<dbReference type="EMBL" id="MSAG01000020">
    <property type="protein sequence ID" value="PUX21428.1"/>
    <property type="molecule type" value="Genomic_DNA"/>
</dbReference>
<sequence>MPSIQLHLKDRPEVDFTASYSVSEPDAVTGETVKTFEVDKSQEISAFAALRQGEQVCFVLPSGEAQEVFLTDETAENYIFSSRAHERR</sequence>
<evidence type="ECO:0000313" key="1">
    <source>
        <dbReference type="EMBL" id="PUX21428.1"/>
    </source>
</evidence>
<name>A0A2T7B470_9ENTR</name>
<dbReference type="AlphaFoldDB" id="A0A2T7B470"/>